<dbReference type="InterPro" id="IPR043128">
    <property type="entry name" value="Rev_trsase/Diguanyl_cyclase"/>
</dbReference>
<keyword evidence="2" id="KW-0812">Transmembrane</keyword>
<dbReference type="eggNOG" id="COG2200">
    <property type="taxonomic scope" value="Bacteria"/>
</dbReference>
<gene>
    <name evidence="6" type="primary">csrD</name>
    <name evidence="5" type="ordered locus">SG0155</name>
    <name evidence="6" type="ORF">SGGMMB4_00367</name>
</gene>
<dbReference type="KEGG" id="sgl:SG0155"/>
<dbReference type="OrthoDB" id="5894408at2"/>
<dbReference type="SUPFAM" id="SSF55073">
    <property type="entry name" value="Nucleotide cyclase"/>
    <property type="match status" value="1"/>
</dbReference>
<dbReference type="HOGENOM" id="CLU_028330_0_0_6"/>
<proteinExistence type="predicted"/>
<dbReference type="EMBL" id="AP008232">
    <property type="protein sequence ID" value="BAE73430.1"/>
    <property type="molecule type" value="Genomic_DNA"/>
</dbReference>
<evidence type="ECO:0000313" key="5">
    <source>
        <dbReference type="EMBL" id="BAE73430.1"/>
    </source>
</evidence>
<dbReference type="Gene3D" id="3.20.20.450">
    <property type="entry name" value="EAL domain"/>
    <property type="match status" value="1"/>
</dbReference>
<dbReference type="RefSeq" id="WP_011410019.1">
    <property type="nucleotide sequence ID" value="NC_007712.1"/>
</dbReference>
<dbReference type="SUPFAM" id="SSF141868">
    <property type="entry name" value="EAL domain-like"/>
    <property type="match status" value="1"/>
</dbReference>
<evidence type="ECO:0000313" key="8">
    <source>
        <dbReference type="Proteomes" id="UP000245838"/>
    </source>
</evidence>
<feature type="transmembrane region" description="Helical" evidence="2">
    <location>
        <begin position="139"/>
        <end position="159"/>
    </location>
</feature>
<dbReference type="eggNOG" id="COG2199">
    <property type="taxonomic scope" value="Bacteria"/>
</dbReference>
<dbReference type="Pfam" id="PF00990">
    <property type="entry name" value="GGDEF"/>
    <property type="match status" value="1"/>
</dbReference>
<evidence type="ECO:0000256" key="2">
    <source>
        <dbReference type="SAM" id="Phobius"/>
    </source>
</evidence>
<evidence type="ECO:0000256" key="1">
    <source>
        <dbReference type="SAM" id="MobiDB-lite"/>
    </source>
</evidence>
<dbReference type="SMART" id="SM00267">
    <property type="entry name" value="GGDEF"/>
    <property type="match status" value="1"/>
</dbReference>
<name>Q2NWP5_SODGM</name>
<evidence type="ECO:0000313" key="7">
    <source>
        <dbReference type="Proteomes" id="UP000001932"/>
    </source>
</evidence>
<organism evidence="5 7">
    <name type="scientific">Sodalis glossinidius (strain morsitans)</name>
    <dbReference type="NCBI Taxonomy" id="343509"/>
    <lineage>
        <taxon>Bacteria</taxon>
        <taxon>Pseudomonadati</taxon>
        <taxon>Pseudomonadota</taxon>
        <taxon>Gammaproteobacteria</taxon>
        <taxon>Enterobacterales</taxon>
        <taxon>Bruguierivoracaceae</taxon>
        <taxon>Sodalis</taxon>
    </lineage>
</organism>
<dbReference type="Proteomes" id="UP000001932">
    <property type="component" value="Chromosome"/>
</dbReference>
<dbReference type="InterPro" id="IPR001633">
    <property type="entry name" value="EAL_dom"/>
</dbReference>
<feature type="domain" description="GGDEF" evidence="4">
    <location>
        <begin position="255"/>
        <end position="387"/>
    </location>
</feature>
<accession>Q2NWP5</accession>
<keyword evidence="2" id="KW-0472">Membrane</keyword>
<protein>
    <submittedName>
        <fullName evidence="6">RNase E specificity factor CsrD</fullName>
    </submittedName>
</protein>
<dbReference type="AlphaFoldDB" id="Q2NWP5"/>
<dbReference type="NCBIfam" id="NF008281">
    <property type="entry name" value="PRK11059.1"/>
    <property type="match status" value="1"/>
</dbReference>
<dbReference type="SMART" id="SM00052">
    <property type="entry name" value="EAL"/>
    <property type="match status" value="1"/>
</dbReference>
<dbReference type="BioCyc" id="SGLO343509:SGP1_RS01405-MONOMER"/>
<dbReference type="PANTHER" id="PTHR33121:SF32">
    <property type="entry name" value="RNASE E SPECIFICITY FACTOR CSRD"/>
    <property type="match status" value="1"/>
</dbReference>
<dbReference type="InterPro" id="IPR033423">
    <property type="entry name" value="GAPES4"/>
</dbReference>
<dbReference type="InterPro" id="IPR029787">
    <property type="entry name" value="Nucleotide_cyclase"/>
</dbReference>
<keyword evidence="7" id="KW-1185">Reference proteome</keyword>
<keyword evidence="2" id="KW-1133">Transmembrane helix</keyword>
<reference evidence="6 8" key="2">
    <citation type="submission" date="2015-05" db="EMBL/GenBank/DDBJ databases">
        <authorList>
            <person name="Goodhead I."/>
        </authorList>
    </citation>
    <scope>NUCLEOTIDE SEQUENCE [LARGE SCALE GENOMIC DNA]</scope>
    <source>
        <strain evidence="6">B4</strain>
        <strain evidence="8">morsitans</strain>
    </source>
</reference>
<dbReference type="Proteomes" id="UP000245838">
    <property type="component" value="Chromosome sggmmb4_Chromosome"/>
</dbReference>
<dbReference type="PROSITE" id="PS50887">
    <property type="entry name" value="GGDEF"/>
    <property type="match status" value="1"/>
</dbReference>
<evidence type="ECO:0000259" key="4">
    <source>
        <dbReference type="PROSITE" id="PS50887"/>
    </source>
</evidence>
<feature type="region of interest" description="Disordered" evidence="1">
    <location>
        <begin position="91"/>
        <end position="110"/>
    </location>
</feature>
<dbReference type="InterPro" id="IPR050706">
    <property type="entry name" value="Cyclic-di-GMP_PDE-like"/>
</dbReference>
<dbReference type="InterPro" id="IPR035919">
    <property type="entry name" value="EAL_sf"/>
</dbReference>
<reference evidence="5 7" key="1">
    <citation type="journal article" date="2006" name="Genome Res.">
        <title>Massive genome erosion and functional adaptations provide insights into the symbiotic lifestyle of Sodalis glossinidius in the tsetse host.</title>
        <authorList>
            <person name="Toh H."/>
            <person name="Weiss B.L."/>
            <person name="Perkin S.A.H."/>
            <person name="Yamashita A."/>
            <person name="Oshima K."/>
            <person name="Hattori M."/>
            <person name="Aksoy S."/>
        </authorList>
    </citation>
    <scope>NUCLEOTIDE SEQUENCE [LARGE SCALE GENOMIC DNA]</scope>
    <source>
        <strain evidence="5">Morsitans</strain>
        <strain evidence="7">morsitans</strain>
    </source>
</reference>
<evidence type="ECO:0000313" key="6">
    <source>
        <dbReference type="EMBL" id="CRL43784.1"/>
    </source>
</evidence>
<dbReference type="EMBL" id="LN854557">
    <property type="protein sequence ID" value="CRL43784.1"/>
    <property type="molecule type" value="Genomic_DNA"/>
</dbReference>
<dbReference type="Gene3D" id="3.30.70.270">
    <property type="match status" value="1"/>
</dbReference>
<dbReference type="InterPro" id="IPR000160">
    <property type="entry name" value="GGDEF_dom"/>
</dbReference>
<evidence type="ECO:0000259" key="3">
    <source>
        <dbReference type="PROSITE" id="PS50883"/>
    </source>
</evidence>
<dbReference type="PANTHER" id="PTHR33121">
    <property type="entry name" value="CYCLIC DI-GMP PHOSPHODIESTERASE PDEF"/>
    <property type="match status" value="1"/>
</dbReference>
<dbReference type="GO" id="GO:0071111">
    <property type="term" value="F:cyclic-guanylate-specific phosphodiesterase activity"/>
    <property type="evidence" value="ECO:0007669"/>
    <property type="project" value="InterPro"/>
</dbReference>
<feature type="domain" description="EAL" evidence="3">
    <location>
        <begin position="396"/>
        <end position="644"/>
    </location>
</feature>
<dbReference type="PROSITE" id="PS50883">
    <property type="entry name" value="EAL"/>
    <property type="match status" value="1"/>
</dbReference>
<dbReference type="Pfam" id="PF17157">
    <property type="entry name" value="GAPES4"/>
    <property type="match status" value="1"/>
</dbReference>
<dbReference type="STRING" id="343509.SG0155"/>
<sequence length="648" mass="72109">MRLNVRLSAMTAMFCALVTLLMLAGSALSYFRLHQQRLDRQLTAMADSFDRLMLTEPLSSMTPWLPLAMDSAGITQLTLQRQGETVYRLALPPGNGRGDPLSDTQRQRELPLPRHPDYRLVISYTDTLASDVHSLRATAPVSVALGLIIVFLFLALRWLRRQIQPQESLETRARRIIYGERDNVGEQPDEMPTLTGSAIDRLLRDLAQAREQRSRVDILIRAFAAQDARTGLTNRLSFESQLALQLEDNQDVGAHGVVLLIMRPDPERLVERLGPTHAAAIDGALINLVSVSLKRYPDALLAHYFRDDLAVLLPHRSLKEAESLTQQLLGALAILPDIPATCRDDLLHIGVSAYRPGQTAVEVMESAEHAAREAGLQGGNGWSVYDNRVPQQARGNVKWRTLLENTLAGGGPQLLIRPAFGRDGALDHYVVINRIHDGGDTLTAAEFLPVMRQLGLVQRYERQQLLRLIALLSQLPGVVLSIAVSVDSLLQRDFRRWLRDTLMQCGKLMRSQIMFELVEADLCQHLEPLRPALRLLAGLGCLLTVNRAGMTLVSTGYISLVPISVIKLHPGLVRDIDQRQENQLFVQSLPEACLGTRTRVFATGVRSVREWQTLLDNAVAGGEGDFFAPIAPLGELLKKYSRFDPRLV</sequence>
<dbReference type="CDD" id="cd01948">
    <property type="entry name" value="EAL"/>
    <property type="match status" value="1"/>
</dbReference>
<dbReference type="Pfam" id="PF00563">
    <property type="entry name" value="EAL"/>
    <property type="match status" value="1"/>
</dbReference>